<proteinExistence type="predicted"/>
<sequence>MKTSQVATFGSWKSPITSDLIVSKTIGIGGIAINNEDIYWLEKRPQEKGRSSIVACFGDKPKAMATRRGIKNITPPGLSVRTKVHEYGGGAYAVAQDTLYFSNYADGRIYQQVLDRQPQPLTNKIHQRYADIVVDSHRNRLICVCEDREQQDAEAKNILVTIDLITGKIQTLVEGDDFYSSPRLSRDGKQLAWLSWNHPHMPWDSTYLWVANLNDAGVIDRPKLVAGGEEESICEPKWSNDGRLYFSSDRTNWWNLYRRNINGSIEILHQMAAEFAYPHWVFGLSTYGFIGGDRLICTYSADGSWHLGMIDLTTKQLETIKTRYTNISDLQASESGFVVFVGGTPTETSAVVKLDLDNRKEQILKRTGDLTIDPGYLALPEAIAFPTADDLTAHGWYYPPTNQDYSAPTDELPPLIVKSHGGPTAAASVDLNLRVQYWTSRGFGYLDVNYGGSIGYGRQYRQRLDGKWGIVDVEDCVNGAKYLVDRVQVDGDRLVITGSSAGGYTTLAALTFRDTFKAGASYYGVSDLEILAKDTHKFESRYLDRLIGKYPEDKAIYQERSPIYHVQQLNCPVIFFQGLEDKVVPPNQAEMMFSSIKEKGLPAAYVAFEQEAHGFRIADNIKKALDSEFYFYSQIFGFEPAEAIEPIEIINLK</sequence>
<dbReference type="PANTHER" id="PTHR43056">
    <property type="entry name" value="PEPTIDASE S9 PROLYL OLIGOPEPTIDASE"/>
    <property type="match status" value="1"/>
</dbReference>
<accession>A0A964BRS3</accession>
<name>A0A964BRS3_9CYAN</name>
<gene>
    <name evidence="2" type="ORF">I4641_11365</name>
</gene>
<keyword evidence="3" id="KW-1185">Reference proteome</keyword>
<dbReference type="RefSeq" id="WP_229640641.1">
    <property type="nucleotide sequence ID" value="NZ_JADWDC010000024.1"/>
</dbReference>
<dbReference type="EMBL" id="JADWDC010000024">
    <property type="protein sequence ID" value="MCC0177577.1"/>
    <property type="molecule type" value="Genomic_DNA"/>
</dbReference>
<protein>
    <submittedName>
        <fullName evidence="2">S9 family peptidase</fullName>
    </submittedName>
</protein>
<dbReference type="AlphaFoldDB" id="A0A964BRS3"/>
<dbReference type="SUPFAM" id="SSF82171">
    <property type="entry name" value="DPP6 N-terminal domain-like"/>
    <property type="match status" value="1"/>
</dbReference>
<dbReference type="InterPro" id="IPR011042">
    <property type="entry name" value="6-blade_b-propeller_TolB-like"/>
</dbReference>
<evidence type="ECO:0000259" key="1">
    <source>
        <dbReference type="Pfam" id="PF00326"/>
    </source>
</evidence>
<reference evidence="2" key="1">
    <citation type="journal article" date="2021" name="Antonie Van Leeuwenhoek">
        <title>Draft genome and description of Waterburya agarophytonicola gen. nov. sp. nov. (Pleurocapsales, Cyanobacteria): a seaweed symbiont.</title>
        <authorList>
            <person name="Bonthond G."/>
            <person name="Shalygin S."/>
            <person name="Bayer T."/>
            <person name="Weinberger F."/>
        </authorList>
    </citation>
    <scope>NUCLEOTIDE SEQUENCE</scope>
    <source>
        <strain evidence="2">KI4</strain>
    </source>
</reference>
<dbReference type="InterPro" id="IPR050585">
    <property type="entry name" value="Xaa-Pro_dipeptidyl-ppase/CocE"/>
</dbReference>
<comment type="caution">
    <text evidence="2">The sequence shown here is derived from an EMBL/GenBank/DDBJ whole genome shotgun (WGS) entry which is preliminary data.</text>
</comment>
<dbReference type="Proteomes" id="UP000729733">
    <property type="component" value="Unassembled WGS sequence"/>
</dbReference>
<dbReference type="PANTHER" id="PTHR43056:SF5">
    <property type="entry name" value="PEPTIDASE S9 PROLYL OLIGOPEPTIDASE CATALYTIC DOMAIN-CONTAINING PROTEIN"/>
    <property type="match status" value="1"/>
</dbReference>
<feature type="domain" description="Peptidase S9 prolyl oligopeptidase catalytic" evidence="1">
    <location>
        <begin position="432"/>
        <end position="637"/>
    </location>
</feature>
<dbReference type="GO" id="GO:0006508">
    <property type="term" value="P:proteolysis"/>
    <property type="evidence" value="ECO:0007669"/>
    <property type="project" value="InterPro"/>
</dbReference>
<organism evidence="2 3">
    <name type="scientific">Waterburya agarophytonicola KI4</name>
    <dbReference type="NCBI Taxonomy" id="2874699"/>
    <lineage>
        <taxon>Bacteria</taxon>
        <taxon>Bacillati</taxon>
        <taxon>Cyanobacteriota</taxon>
        <taxon>Cyanophyceae</taxon>
        <taxon>Pleurocapsales</taxon>
        <taxon>Hyellaceae</taxon>
        <taxon>Waterburya</taxon>
        <taxon>Waterburya agarophytonicola</taxon>
    </lineage>
</organism>
<dbReference type="Gene3D" id="3.40.50.1820">
    <property type="entry name" value="alpha/beta hydrolase"/>
    <property type="match status" value="1"/>
</dbReference>
<dbReference type="Gene3D" id="2.120.10.30">
    <property type="entry name" value="TolB, C-terminal domain"/>
    <property type="match status" value="1"/>
</dbReference>
<evidence type="ECO:0000313" key="3">
    <source>
        <dbReference type="Proteomes" id="UP000729733"/>
    </source>
</evidence>
<evidence type="ECO:0000313" key="2">
    <source>
        <dbReference type="EMBL" id="MCC0177577.1"/>
    </source>
</evidence>
<dbReference type="InterPro" id="IPR001375">
    <property type="entry name" value="Peptidase_S9_cat"/>
</dbReference>
<dbReference type="SUPFAM" id="SSF53474">
    <property type="entry name" value="alpha/beta-Hydrolases"/>
    <property type="match status" value="1"/>
</dbReference>
<dbReference type="Pfam" id="PF00326">
    <property type="entry name" value="Peptidase_S9"/>
    <property type="match status" value="1"/>
</dbReference>
<dbReference type="GO" id="GO:0008236">
    <property type="term" value="F:serine-type peptidase activity"/>
    <property type="evidence" value="ECO:0007669"/>
    <property type="project" value="InterPro"/>
</dbReference>
<dbReference type="InterPro" id="IPR029058">
    <property type="entry name" value="AB_hydrolase_fold"/>
</dbReference>